<dbReference type="PANTHER" id="PTHR31102:SF1">
    <property type="entry name" value="CATION_H+ EXCHANGER DOMAIN-CONTAINING PROTEIN"/>
    <property type="match status" value="1"/>
</dbReference>
<comment type="subcellular location">
    <subcellularLocation>
        <location evidence="1">Membrane</location>
        <topology evidence="1">Multi-pass membrane protein</topology>
    </subcellularLocation>
</comment>
<dbReference type="GO" id="GO:0015297">
    <property type="term" value="F:antiporter activity"/>
    <property type="evidence" value="ECO:0007669"/>
    <property type="project" value="InterPro"/>
</dbReference>
<comment type="similarity">
    <text evidence="2">Belongs to the monovalent cation:proton antiporter 1 (CPA1) transporter (TC 2.A.36) family.</text>
</comment>
<dbReference type="Pfam" id="PF00999">
    <property type="entry name" value="Na_H_Exchanger"/>
    <property type="match status" value="1"/>
</dbReference>
<feature type="transmembrane region" description="Helical" evidence="7">
    <location>
        <begin position="208"/>
        <end position="228"/>
    </location>
</feature>
<dbReference type="InterPro" id="IPR006153">
    <property type="entry name" value="Cation/H_exchanger_TM"/>
</dbReference>
<feature type="transmembrane region" description="Helical" evidence="7">
    <location>
        <begin position="240"/>
        <end position="262"/>
    </location>
</feature>
<dbReference type="GO" id="GO:0016020">
    <property type="term" value="C:membrane"/>
    <property type="evidence" value="ECO:0007669"/>
    <property type="project" value="UniProtKB-SubCell"/>
</dbReference>
<evidence type="ECO:0000256" key="1">
    <source>
        <dbReference type="ARBA" id="ARBA00004141"/>
    </source>
</evidence>
<evidence type="ECO:0000313" key="9">
    <source>
        <dbReference type="EMBL" id="KAJ8958963.1"/>
    </source>
</evidence>
<evidence type="ECO:0000256" key="2">
    <source>
        <dbReference type="ARBA" id="ARBA00007367"/>
    </source>
</evidence>
<sequence>MRYEIILSRSQCAMATFPPPGRINSMIPPALHRLKYTVIKLSVIPWITEAGTVAVLSKYFLCLQWDYAILLGTIVAAVAPAVVVPCLFRLRTKGYGVAKGIPTLIIAVASIGDSTSIAIFGVIKSIMFSDTSVTSIIIQGPISIIGERNDPFMTPLRILLLLAGGMVAVFSSDMIGCGGAGPLGCVTAAFVALSCWSKQGWDVEDNPAATAFQIFWMIFQPILFGIAGARIKLYELDKSIVLISMGILVSGVVIRILVTTLLSIGCKLNLKEKMFVSIAWMCKAIVQAALGPVALTLVSPGTKEYVYAEKILTASVLSIILTVPTGTLLTTLLGTRLLTKTKQPILPDMERRRSRRPSFRDISIIDEEEDNEETSDEGGHSKTTHFGSELTVVNE</sequence>
<dbReference type="InterPro" id="IPR051843">
    <property type="entry name" value="CPA1_transporter"/>
</dbReference>
<name>A0AAV8Z6Y8_9CUCU</name>
<dbReference type="EMBL" id="JAPWTK010000015">
    <property type="protein sequence ID" value="KAJ8958963.1"/>
    <property type="molecule type" value="Genomic_DNA"/>
</dbReference>
<reference evidence="9" key="1">
    <citation type="journal article" date="2023" name="Insect Mol. Biol.">
        <title>Genome sequencing provides insights into the evolution of gene families encoding plant cell wall-degrading enzymes in longhorned beetles.</title>
        <authorList>
            <person name="Shin N.R."/>
            <person name="Okamura Y."/>
            <person name="Kirsch R."/>
            <person name="Pauchet Y."/>
        </authorList>
    </citation>
    <scope>NUCLEOTIDE SEQUENCE</scope>
    <source>
        <strain evidence="9">AMC_N1</strain>
    </source>
</reference>
<keyword evidence="5 7" id="KW-0472">Membrane</keyword>
<organism evidence="9 10">
    <name type="scientific">Aromia moschata</name>
    <dbReference type="NCBI Taxonomy" id="1265417"/>
    <lineage>
        <taxon>Eukaryota</taxon>
        <taxon>Metazoa</taxon>
        <taxon>Ecdysozoa</taxon>
        <taxon>Arthropoda</taxon>
        <taxon>Hexapoda</taxon>
        <taxon>Insecta</taxon>
        <taxon>Pterygota</taxon>
        <taxon>Neoptera</taxon>
        <taxon>Endopterygota</taxon>
        <taxon>Coleoptera</taxon>
        <taxon>Polyphaga</taxon>
        <taxon>Cucujiformia</taxon>
        <taxon>Chrysomeloidea</taxon>
        <taxon>Cerambycidae</taxon>
        <taxon>Cerambycinae</taxon>
        <taxon>Callichromatini</taxon>
        <taxon>Aromia</taxon>
    </lineage>
</organism>
<protein>
    <recommendedName>
        <fullName evidence="8">Cation/H+ exchanger transmembrane domain-containing protein</fullName>
    </recommendedName>
</protein>
<evidence type="ECO:0000256" key="3">
    <source>
        <dbReference type="ARBA" id="ARBA00022692"/>
    </source>
</evidence>
<feature type="transmembrane region" description="Helical" evidence="7">
    <location>
        <begin position="311"/>
        <end position="333"/>
    </location>
</feature>
<feature type="transmembrane region" description="Helical" evidence="7">
    <location>
        <begin position="43"/>
        <end position="61"/>
    </location>
</feature>
<dbReference type="GO" id="GO:1902600">
    <property type="term" value="P:proton transmembrane transport"/>
    <property type="evidence" value="ECO:0007669"/>
    <property type="project" value="InterPro"/>
</dbReference>
<evidence type="ECO:0000259" key="8">
    <source>
        <dbReference type="Pfam" id="PF00999"/>
    </source>
</evidence>
<evidence type="ECO:0000256" key="7">
    <source>
        <dbReference type="SAM" id="Phobius"/>
    </source>
</evidence>
<comment type="caution">
    <text evidence="9">The sequence shown here is derived from an EMBL/GenBank/DDBJ whole genome shotgun (WGS) entry which is preliminary data.</text>
</comment>
<accession>A0AAV8Z6Y8</accession>
<evidence type="ECO:0000313" key="10">
    <source>
        <dbReference type="Proteomes" id="UP001162162"/>
    </source>
</evidence>
<gene>
    <name evidence="9" type="ORF">NQ318_019734</name>
</gene>
<feature type="transmembrane region" description="Helical" evidence="7">
    <location>
        <begin position="100"/>
        <end position="120"/>
    </location>
</feature>
<keyword evidence="10" id="KW-1185">Reference proteome</keyword>
<feature type="transmembrane region" description="Helical" evidence="7">
    <location>
        <begin position="274"/>
        <end position="299"/>
    </location>
</feature>
<evidence type="ECO:0000256" key="4">
    <source>
        <dbReference type="ARBA" id="ARBA00022989"/>
    </source>
</evidence>
<dbReference type="AlphaFoldDB" id="A0AAV8Z6Y8"/>
<feature type="transmembrane region" description="Helical" evidence="7">
    <location>
        <begin position="178"/>
        <end position="196"/>
    </location>
</feature>
<dbReference type="PANTHER" id="PTHR31102">
    <property type="match status" value="1"/>
</dbReference>
<feature type="compositionally biased region" description="Acidic residues" evidence="6">
    <location>
        <begin position="364"/>
        <end position="376"/>
    </location>
</feature>
<keyword evidence="4 7" id="KW-1133">Transmembrane helix</keyword>
<evidence type="ECO:0000256" key="5">
    <source>
        <dbReference type="ARBA" id="ARBA00023136"/>
    </source>
</evidence>
<proteinExistence type="inferred from homology"/>
<dbReference type="Proteomes" id="UP001162162">
    <property type="component" value="Unassembled WGS sequence"/>
</dbReference>
<keyword evidence="3 7" id="KW-0812">Transmembrane</keyword>
<feature type="domain" description="Cation/H+ exchanger transmembrane" evidence="8">
    <location>
        <begin position="156"/>
        <end position="333"/>
    </location>
</feature>
<feature type="transmembrane region" description="Helical" evidence="7">
    <location>
        <begin position="67"/>
        <end position="88"/>
    </location>
</feature>
<feature type="region of interest" description="Disordered" evidence="6">
    <location>
        <begin position="349"/>
        <end position="395"/>
    </location>
</feature>
<evidence type="ECO:0000256" key="6">
    <source>
        <dbReference type="SAM" id="MobiDB-lite"/>
    </source>
</evidence>